<keyword evidence="2" id="KW-1185">Reference proteome</keyword>
<dbReference type="Proteomes" id="UP001346869">
    <property type="component" value="Unassembled WGS sequence"/>
</dbReference>
<dbReference type="EMBL" id="JAUZQC010000019">
    <property type="protein sequence ID" value="KAK5853449.1"/>
    <property type="molecule type" value="Genomic_DNA"/>
</dbReference>
<evidence type="ECO:0000313" key="1">
    <source>
        <dbReference type="EMBL" id="KAK5853449.1"/>
    </source>
</evidence>
<accession>A0AAN7X3S7</accession>
<gene>
    <name evidence="1" type="ORF">PBY51_014599</name>
</gene>
<sequence length="118" mass="13331">MAGPEKLPVAMQKGPSLYPGSLAQPHIFVLPLNTTGEAKLKKGSRPLAISQVPPPPQYDRRPFLPIWYHLRLDPHSLRLEAHRCHCHSAVSQALTSGQTNMPYSTQQYRKRKRAIWEG</sequence>
<name>A0AAN7X3S7_ELEMC</name>
<evidence type="ECO:0000313" key="2">
    <source>
        <dbReference type="Proteomes" id="UP001346869"/>
    </source>
</evidence>
<reference evidence="1 2" key="1">
    <citation type="journal article" date="2023" name="Genes (Basel)">
        <title>Chromosome-Level Genome Assembly and Circadian Gene Repertoire of the Patagonia Blennie Eleginops maclovinus-The Closest Ancestral Proxy of Antarctic Cryonotothenioids.</title>
        <authorList>
            <person name="Cheng C.C."/>
            <person name="Rivera-Colon A.G."/>
            <person name="Minhas B.F."/>
            <person name="Wilson L."/>
            <person name="Rayamajhi N."/>
            <person name="Vargas-Chacoff L."/>
            <person name="Catchen J.M."/>
        </authorList>
    </citation>
    <scope>NUCLEOTIDE SEQUENCE [LARGE SCALE GENOMIC DNA]</scope>
    <source>
        <strain evidence="1">JMC-PN-2008</strain>
    </source>
</reference>
<comment type="caution">
    <text evidence="1">The sequence shown here is derived from an EMBL/GenBank/DDBJ whole genome shotgun (WGS) entry which is preliminary data.</text>
</comment>
<organism evidence="1 2">
    <name type="scientific">Eleginops maclovinus</name>
    <name type="common">Patagonian blennie</name>
    <name type="synonym">Eleginus maclovinus</name>
    <dbReference type="NCBI Taxonomy" id="56733"/>
    <lineage>
        <taxon>Eukaryota</taxon>
        <taxon>Metazoa</taxon>
        <taxon>Chordata</taxon>
        <taxon>Craniata</taxon>
        <taxon>Vertebrata</taxon>
        <taxon>Euteleostomi</taxon>
        <taxon>Actinopterygii</taxon>
        <taxon>Neopterygii</taxon>
        <taxon>Teleostei</taxon>
        <taxon>Neoteleostei</taxon>
        <taxon>Acanthomorphata</taxon>
        <taxon>Eupercaria</taxon>
        <taxon>Perciformes</taxon>
        <taxon>Notothenioidei</taxon>
        <taxon>Eleginopidae</taxon>
        <taxon>Eleginops</taxon>
    </lineage>
</organism>
<dbReference type="AlphaFoldDB" id="A0AAN7X3S7"/>
<proteinExistence type="predicted"/>
<reference evidence="1 2" key="2">
    <citation type="journal article" date="2023" name="Mol. Biol. Evol.">
        <title>Genomics of Secondarily Temperate Adaptation in the Only Non-Antarctic Icefish.</title>
        <authorList>
            <person name="Rivera-Colon A.G."/>
            <person name="Rayamajhi N."/>
            <person name="Minhas B.F."/>
            <person name="Madrigal G."/>
            <person name="Bilyk K.T."/>
            <person name="Yoon V."/>
            <person name="Hune M."/>
            <person name="Gregory S."/>
            <person name="Cheng C.H.C."/>
            <person name="Catchen J.M."/>
        </authorList>
    </citation>
    <scope>NUCLEOTIDE SEQUENCE [LARGE SCALE GENOMIC DNA]</scope>
    <source>
        <strain evidence="1">JMC-PN-2008</strain>
    </source>
</reference>
<protein>
    <submittedName>
        <fullName evidence="1">Uncharacterized protein</fullName>
    </submittedName>
</protein>